<dbReference type="GO" id="GO:0005886">
    <property type="term" value="C:plasma membrane"/>
    <property type="evidence" value="ECO:0007669"/>
    <property type="project" value="UniProtKB-SubCell"/>
</dbReference>
<feature type="domain" description="Major facilitator superfamily (MFS) profile" evidence="8">
    <location>
        <begin position="239"/>
        <end position="425"/>
    </location>
</feature>
<feature type="transmembrane region" description="Helical" evidence="7">
    <location>
        <begin position="393"/>
        <end position="414"/>
    </location>
</feature>
<dbReference type="GO" id="GO:0022857">
    <property type="term" value="F:transmembrane transporter activity"/>
    <property type="evidence" value="ECO:0007669"/>
    <property type="project" value="InterPro"/>
</dbReference>
<comment type="subcellular location">
    <subcellularLocation>
        <location evidence="1">Cell membrane</location>
        <topology evidence="1">Multi-pass membrane protein</topology>
    </subcellularLocation>
</comment>
<dbReference type="InterPro" id="IPR020846">
    <property type="entry name" value="MFS_dom"/>
</dbReference>
<feature type="transmembrane region" description="Helical" evidence="7">
    <location>
        <begin position="236"/>
        <end position="256"/>
    </location>
</feature>
<evidence type="ECO:0000256" key="4">
    <source>
        <dbReference type="ARBA" id="ARBA00022692"/>
    </source>
</evidence>
<dbReference type="InterPro" id="IPR011701">
    <property type="entry name" value="MFS"/>
</dbReference>
<keyword evidence="6 7" id="KW-0472">Membrane</keyword>
<accession>C2KM84</accession>
<dbReference type="PANTHER" id="PTHR23517">
    <property type="entry name" value="RESISTANCE PROTEIN MDTM, PUTATIVE-RELATED-RELATED"/>
    <property type="match status" value="1"/>
</dbReference>
<evidence type="ECO:0000256" key="1">
    <source>
        <dbReference type="ARBA" id="ARBA00004651"/>
    </source>
</evidence>
<evidence type="ECO:0000256" key="6">
    <source>
        <dbReference type="ARBA" id="ARBA00023136"/>
    </source>
</evidence>
<dbReference type="EMBL" id="ACKV01000107">
    <property type="protein sequence ID" value="EEJ41659.1"/>
    <property type="molecule type" value="Genomic_DNA"/>
</dbReference>
<name>C2KM84_LEUMC</name>
<dbReference type="SUPFAM" id="SSF103473">
    <property type="entry name" value="MFS general substrate transporter"/>
    <property type="match status" value="1"/>
</dbReference>
<keyword evidence="5 7" id="KW-1133">Transmembrane helix</keyword>
<feature type="transmembrane region" description="Helical" evidence="7">
    <location>
        <begin position="156"/>
        <end position="175"/>
    </location>
</feature>
<evidence type="ECO:0000259" key="8">
    <source>
        <dbReference type="PROSITE" id="PS50850"/>
    </source>
</evidence>
<keyword evidence="4 7" id="KW-0812">Transmembrane</keyword>
<proteinExistence type="predicted"/>
<dbReference type="InterPro" id="IPR036259">
    <property type="entry name" value="MFS_trans_sf"/>
</dbReference>
<reference evidence="9 10" key="1">
    <citation type="submission" date="2009-04" db="EMBL/GenBank/DDBJ databases">
        <authorList>
            <person name="Qin X."/>
            <person name="Bachman B."/>
            <person name="Battles P."/>
            <person name="Bell A."/>
            <person name="Bess C."/>
            <person name="Bickham C."/>
            <person name="Chaboub L."/>
            <person name="Chen D."/>
            <person name="Coyle M."/>
            <person name="Deiros D.R."/>
            <person name="Dinh H."/>
            <person name="Forbes L."/>
            <person name="Fowler G."/>
            <person name="Francisco L."/>
            <person name="Fu Q."/>
            <person name="Gubbala S."/>
            <person name="Hale W."/>
            <person name="Han Y."/>
            <person name="Hemphill L."/>
            <person name="Highlander S.K."/>
            <person name="Hirani K."/>
            <person name="Hogues M."/>
            <person name="Jackson L."/>
            <person name="Jakkamsetti A."/>
            <person name="Javaid M."/>
            <person name="Jiang H."/>
            <person name="Korchina V."/>
            <person name="Kovar C."/>
            <person name="Lara F."/>
            <person name="Lee S."/>
            <person name="Mata R."/>
            <person name="Mathew T."/>
            <person name="Moen C."/>
            <person name="Morales K."/>
            <person name="Munidasa M."/>
            <person name="Nazareth L."/>
            <person name="Ngo R."/>
            <person name="Nguyen L."/>
            <person name="Okwuonu G."/>
            <person name="Ongeri F."/>
            <person name="Patil S."/>
            <person name="Petrosino J."/>
            <person name="Pham C."/>
            <person name="Pham P."/>
            <person name="Pu L.-L."/>
            <person name="Puazo M."/>
            <person name="Raj R."/>
            <person name="Reid J."/>
            <person name="Rouhana J."/>
            <person name="Saada N."/>
            <person name="Shang Y."/>
            <person name="Simmons D."/>
            <person name="Thornton R."/>
            <person name="Warren J."/>
            <person name="Weissenberger G."/>
            <person name="Zhang J."/>
            <person name="Zhang L."/>
            <person name="Zhou C."/>
            <person name="Zhu D."/>
            <person name="Muzny D."/>
            <person name="Worley K."/>
            <person name="Gibbs R."/>
        </authorList>
    </citation>
    <scope>NUCLEOTIDE SEQUENCE [LARGE SCALE GENOMIC DNA]</scope>
    <source>
        <strain evidence="9 10">ATCC 19254</strain>
    </source>
</reference>
<evidence type="ECO:0000313" key="10">
    <source>
        <dbReference type="Proteomes" id="UP000004283"/>
    </source>
</evidence>
<dbReference type="Gene3D" id="1.20.1250.20">
    <property type="entry name" value="MFS general substrate transporter like domains"/>
    <property type="match status" value="2"/>
</dbReference>
<protein>
    <submittedName>
        <fullName evidence="9">Transporter, major facilitator family protein</fullName>
    </submittedName>
</protein>
<dbReference type="Proteomes" id="UP000004283">
    <property type="component" value="Unassembled WGS sequence"/>
</dbReference>
<dbReference type="HOGENOM" id="CLU_001265_60_4_9"/>
<evidence type="ECO:0000256" key="2">
    <source>
        <dbReference type="ARBA" id="ARBA00022448"/>
    </source>
</evidence>
<evidence type="ECO:0000256" key="7">
    <source>
        <dbReference type="SAM" id="Phobius"/>
    </source>
</evidence>
<keyword evidence="2" id="KW-0813">Transport</keyword>
<sequence length="425" mass="47575">MNRFRVTIILLFGGFMQIDLTDKPRPLDEKWLLFGTLLSNTGNSMIWPVTTLYMTGVLHQSFTMAGLVLMVGSLISMVGSFVGGKLFDNWRPYEAMLITSFIILIAVSSLIIWNGWPVFAFFIWLANFGMGAEQTLVNSFATTIPGEKTRIVFNNMYIVLNIGVVLGTLAVGYLFDYGFNLLMMISAALYFTLMLIIATKFNVPVVRTNTEATGVTTPEGTEKVSSVGAPNQRFRLTPVLVAIGALLFITYLSYMLWETVMAPHMKSLGMPTRNYADLWMINGVTIILLQKFVSNWANQRPYQVSVILGSIIFASSFFFLIFVKEFWQIVLVFELLTIGEMLQSPQVPAWVAQITPKEVAGQAQGFVSMMISSGRVIGPIYSGMMMDRGWMKILFLSVFIIMLIITALLAITMAKRTKKTVENNK</sequence>
<evidence type="ECO:0000313" key="9">
    <source>
        <dbReference type="EMBL" id="EEJ41659.1"/>
    </source>
</evidence>
<feature type="transmembrane region" description="Helical" evidence="7">
    <location>
        <begin position="62"/>
        <end position="83"/>
    </location>
</feature>
<dbReference type="Pfam" id="PF07690">
    <property type="entry name" value="MFS_1"/>
    <property type="match status" value="1"/>
</dbReference>
<dbReference type="AlphaFoldDB" id="C2KM84"/>
<dbReference type="CDD" id="cd17329">
    <property type="entry name" value="MFS_MdtH_MDR_like"/>
    <property type="match status" value="1"/>
</dbReference>
<feature type="transmembrane region" description="Helical" evidence="7">
    <location>
        <begin position="305"/>
        <end position="323"/>
    </location>
</feature>
<dbReference type="InterPro" id="IPR050171">
    <property type="entry name" value="MFS_Transporters"/>
</dbReference>
<feature type="transmembrane region" description="Helical" evidence="7">
    <location>
        <begin position="276"/>
        <end position="293"/>
    </location>
</feature>
<evidence type="ECO:0000256" key="5">
    <source>
        <dbReference type="ARBA" id="ARBA00022989"/>
    </source>
</evidence>
<keyword evidence="3" id="KW-1003">Cell membrane</keyword>
<dbReference type="PROSITE" id="PS50850">
    <property type="entry name" value="MFS"/>
    <property type="match status" value="1"/>
</dbReference>
<organism evidence="9 10">
    <name type="scientific">Leuconostoc mesenteroides subsp. cremoris ATCC 19254</name>
    <dbReference type="NCBI Taxonomy" id="586220"/>
    <lineage>
        <taxon>Bacteria</taxon>
        <taxon>Bacillati</taxon>
        <taxon>Bacillota</taxon>
        <taxon>Bacilli</taxon>
        <taxon>Lactobacillales</taxon>
        <taxon>Lactobacillaceae</taxon>
        <taxon>Leuconostoc</taxon>
    </lineage>
</organism>
<comment type="caution">
    <text evidence="9">The sequence shown here is derived from an EMBL/GenBank/DDBJ whole genome shotgun (WGS) entry which is preliminary data.</text>
</comment>
<evidence type="ECO:0000256" key="3">
    <source>
        <dbReference type="ARBA" id="ARBA00022475"/>
    </source>
</evidence>
<feature type="transmembrane region" description="Helical" evidence="7">
    <location>
        <begin position="181"/>
        <end position="198"/>
    </location>
</feature>
<gene>
    <name evidence="9" type="ORF">HMPREF0555_1750</name>
</gene>
<dbReference type="PANTHER" id="PTHR23517:SF10">
    <property type="entry name" value="MAJOR FACILITATOR SUPERFAMILY (MFS) PROFILE DOMAIN-CONTAINING PROTEIN"/>
    <property type="match status" value="1"/>
</dbReference>